<dbReference type="PROSITE" id="PS50885">
    <property type="entry name" value="HAMP"/>
    <property type="match status" value="1"/>
</dbReference>
<feature type="domain" description="Methyl-accepting transducer" evidence="5">
    <location>
        <begin position="311"/>
        <end position="526"/>
    </location>
</feature>
<accession>A0A512E3Y9</accession>
<dbReference type="PROSITE" id="PS50111">
    <property type="entry name" value="CHEMOTAXIS_TRANSDUC_2"/>
    <property type="match status" value="1"/>
</dbReference>
<comment type="caution">
    <text evidence="7">The sequence shown here is derived from an EMBL/GenBank/DDBJ whole genome shotgun (WGS) entry which is preliminary data.</text>
</comment>
<dbReference type="SMART" id="SM00283">
    <property type="entry name" value="MA"/>
    <property type="match status" value="1"/>
</dbReference>
<dbReference type="Gene3D" id="6.10.340.10">
    <property type="match status" value="1"/>
</dbReference>
<evidence type="ECO:0000259" key="6">
    <source>
        <dbReference type="PROSITE" id="PS50885"/>
    </source>
</evidence>
<evidence type="ECO:0008006" key="9">
    <source>
        <dbReference type="Google" id="ProtNLM"/>
    </source>
</evidence>
<dbReference type="GO" id="GO:0006935">
    <property type="term" value="P:chemotaxis"/>
    <property type="evidence" value="ECO:0007669"/>
    <property type="project" value="InterPro"/>
</dbReference>
<name>A0A512E3Y9_9PROT</name>
<evidence type="ECO:0000256" key="2">
    <source>
        <dbReference type="ARBA" id="ARBA00029447"/>
    </source>
</evidence>
<comment type="similarity">
    <text evidence="2">Belongs to the methyl-accepting chemotaxis (MCP) protein family.</text>
</comment>
<proteinExistence type="inferred from homology"/>
<dbReference type="AlphaFoldDB" id="A0A512E3Y9"/>
<dbReference type="Pfam" id="PF00672">
    <property type="entry name" value="HAMP"/>
    <property type="match status" value="1"/>
</dbReference>
<feature type="domain" description="HAMP" evidence="6">
    <location>
        <begin position="212"/>
        <end position="264"/>
    </location>
</feature>
<dbReference type="PRINTS" id="PR00260">
    <property type="entry name" value="CHEMTRNSDUCR"/>
</dbReference>
<dbReference type="PANTHER" id="PTHR32089:SF112">
    <property type="entry name" value="LYSOZYME-LIKE PROTEIN-RELATED"/>
    <property type="match status" value="1"/>
</dbReference>
<evidence type="ECO:0000256" key="1">
    <source>
        <dbReference type="ARBA" id="ARBA00023224"/>
    </source>
</evidence>
<dbReference type="Proteomes" id="UP000321523">
    <property type="component" value="Unassembled WGS sequence"/>
</dbReference>
<organism evidence="7 8">
    <name type="scientific">Skermanella aerolata</name>
    <dbReference type="NCBI Taxonomy" id="393310"/>
    <lineage>
        <taxon>Bacteria</taxon>
        <taxon>Pseudomonadati</taxon>
        <taxon>Pseudomonadota</taxon>
        <taxon>Alphaproteobacteria</taxon>
        <taxon>Rhodospirillales</taxon>
        <taxon>Azospirillaceae</taxon>
        <taxon>Skermanella</taxon>
    </lineage>
</organism>
<dbReference type="RefSeq" id="WP_052832760.1">
    <property type="nucleotide sequence ID" value="NZ_BJYZ01000085.1"/>
</dbReference>
<keyword evidence="1 3" id="KW-0807">Transducer</keyword>
<dbReference type="EMBL" id="BJYZ01000085">
    <property type="protein sequence ID" value="GEO43437.1"/>
    <property type="molecule type" value="Genomic_DNA"/>
</dbReference>
<evidence type="ECO:0000256" key="3">
    <source>
        <dbReference type="PROSITE-ProRule" id="PRU00284"/>
    </source>
</evidence>
<evidence type="ECO:0000313" key="7">
    <source>
        <dbReference type="EMBL" id="GEO43437.1"/>
    </source>
</evidence>
<evidence type="ECO:0000259" key="5">
    <source>
        <dbReference type="PROSITE" id="PS50111"/>
    </source>
</evidence>
<dbReference type="InterPro" id="IPR004089">
    <property type="entry name" value="MCPsignal_dom"/>
</dbReference>
<protein>
    <recommendedName>
        <fullName evidence="9">Methyl-accepting chemotaxis protein</fullName>
    </recommendedName>
</protein>
<keyword evidence="4" id="KW-0812">Transmembrane</keyword>
<keyword evidence="8" id="KW-1185">Reference proteome</keyword>
<keyword evidence="4" id="KW-0472">Membrane</keyword>
<reference evidence="7 8" key="1">
    <citation type="submission" date="2019-07" db="EMBL/GenBank/DDBJ databases">
        <title>Whole genome shotgun sequence of Skermanella aerolata NBRC 106429.</title>
        <authorList>
            <person name="Hosoyama A."/>
            <person name="Uohara A."/>
            <person name="Ohji S."/>
            <person name="Ichikawa N."/>
        </authorList>
    </citation>
    <scope>NUCLEOTIDE SEQUENCE [LARGE SCALE GENOMIC DNA]</scope>
    <source>
        <strain evidence="7 8">NBRC 106429</strain>
    </source>
</reference>
<dbReference type="PANTHER" id="PTHR32089">
    <property type="entry name" value="METHYL-ACCEPTING CHEMOTAXIS PROTEIN MCPB"/>
    <property type="match status" value="1"/>
</dbReference>
<gene>
    <name evidence="7" type="ORF">SAE02_75850</name>
</gene>
<dbReference type="SMART" id="SM00304">
    <property type="entry name" value="HAMP"/>
    <property type="match status" value="1"/>
</dbReference>
<dbReference type="SUPFAM" id="SSF58104">
    <property type="entry name" value="Methyl-accepting chemotaxis protein (MCP) signaling domain"/>
    <property type="match status" value="1"/>
</dbReference>
<dbReference type="GO" id="GO:0004888">
    <property type="term" value="F:transmembrane signaling receptor activity"/>
    <property type="evidence" value="ECO:0007669"/>
    <property type="project" value="InterPro"/>
</dbReference>
<dbReference type="Gene3D" id="1.10.287.950">
    <property type="entry name" value="Methyl-accepting chemotaxis protein"/>
    <property type="match status" value="1"/>
</dbReference>
<dbReference type="OrthoDB" id="3378718at2"/>
<feature type="transmembrane region" description="Helical" evidence="4">
    <location>
        <begin position="187"/>
        <end position="211"/>
    </location>
</feature>
<dbReference type="InterPro" id="IPR003660">
    <property type="entry name" value="HAMP_dom"/>
</dbReference>
<evidence type="ECO:0000256" key="4">
    <source>
        <dbReference type="SAM" id="Phobius"/>
    </source>
</evidence>
<dbReference type="Pfam" id="PF00015">
    <property type="entry name" value="MCPsignal"/>
    <property type="match status" value="1"/>
</dbReference>
<dbReference type="CDD" id="cd06225">
    <property type="entry name" value="HAMP"/>
    <property type="match status" value="1"/>
</dbReference>
<dbReference type="InterPro" id="IPR004090">
    <property type="entry name" value="Chemotax_Me-accpt_rcpt"/>
</dbReference>
<evidence type="ECO:0000313" key="8">
    <source>
        <dbReference type="Proteomes" id="UP000321523"/>
    </source>
</evidence>
<sequence>MQQLTLRQRLAALAASSLLAVGLVGTIGTGGIVASNRAATELFDMSDALTTHMLGDMMHDALHSDVLTALLSINQGTGEADYEENRKNFDEHAETFRTALRTNASRTSLDPQIKAALDGAEPALSHYIAAAETIIRLSKDRGVEAQMRMPEFVQAFEELEVRNEEISELIERRKEERAARSEDTSQLAVVMGIGVTLAGLAVTIMLSVVTARRITHPLARAAQSIRKIGEGSRDIVLDPGADDEIGEVARAIMTMQKQAVDLDDMRRGDEERRQAAERRAAQSATATVRFNGSIAGIVEALIEADRDLRTVADGMSAQASTASRQAIALQSAAGQTASAVQSVASAAEELSASVIDVGRRTTEAAEVTSEAAARTEETTGRIRHLAEAAQKIGVVVDMINGIANQTNLLALNATIEAARAGEAGKGFAVVAHEVKALANQTAGATAEIAAQVTGIQEETKLTVQAMHDVAATVDRVRDIAMTIAEAVRQQSRTTSEIARNMLESAESTREITLNMGSVSAAISDTDAATGRMTASAGIVGAQVETLRAEAARFTAQLKEAG</sequence>
<dbReference type="GO" id="GO:0016020">
    <property type="term" value="C:membrane"/>
    <property type="evidence" value="ECO:0007669"/>
    <property type="project" value="InterPro"/>
</dbReference>
<keyword evidence="4" id="KW-1133">Transmembrane helix</keyword>
<dbReference type="GO" id="GO:0007165">
    <property type="term" value="P:signal transduction"/>
    <property type="evidence" value="ECO:0007669"/>
    <property type="project" value="UniProtKB-KW"/>
</dbReference>